<reference evidence="1 2" key="1">
    <citation type="submission" date="2017-03" db="EMBL/GenBank/DDBJ databases">
        <title>Genome of strain Rhizobium sp. CNPSo 668.</title>
        <authorList>
            <person name="Ribeiro R."/>
        </authorList>
    </citation>
    <scope>NUCLEOTIDE SEQUENCE [LARGE SCALE GENOMIC DNA]</scope>
    <source>
        <strain evidence="1 2">CNPSo 668</strain>
    </source>
</reference>
<gene>
    <name evidence="1" type="ORF">B5E41_12185</name>
</gene>
<dbReference type="Proteomes" id="UP000197269">
    <property type="component" value="Unassembled WGS sequence"/>
</dbReference>
<dbReference type="EMBL" id="MXPU01000007">
    <property type="protein sequence ID" value="OWO94517.1"/>
    <property type="molecule type" value="Genomic_DNA"/>
</dbReference>
<proteinExistence type="predicted"/>
<evidence type="ECO:0000313" key="2">
    <source>
        <dbReference type="Proteomes" id="UP000197269"/>
    </source>
</evidence>
<sequence length="67" mass="7876">MSENERLAQWMLNWVKQHPEVRHQRWLSDKMIHVAVDAFPEVQPNELQLALSRAKELPTQSIAGTER</sequence>
<comment type="caution">
    <text evidence="1">The sequence shown here is derived from an EMBL/GenBank/DDBJ whole genome shotgun (WGS) entry which is preliminary data.</text>
</comment>
<name>A0A246DVZ4_9HYPH</name>
<dbReference type="AlphaFoldDB" id="A0A246DVZ4"/>
<protein>
    <submittedName>
        <fullName evidence="1">Uncharacterized protein</fullName>
    </submittedName>
</protein>
<accession>A0A246DVZ4</accession>
<organism evidence="1 2">
    <name type="scientific">Rhizobium esperanzae</name>
    <dbReference type="NCBI Taxonomy" id="1967781"/>
    <lineage>
        <taxon>Bacteria</taxon>
        <taxon>Pseudomonadati</taxon>
        <taxon>Pseudomonadota</taxon>
        <taxon>Alphaproteobacteria</taxon>
        <taxon>Hyphomicrobiales</taxon>
        <taxon>Rhizobiaceae</taxon>
        <taxon>Rhizobium/Agrobacterium group</taxon>
        <taxon>Rhizobium</taxon>
    </lineage>
</organism>
<evidence type="ECO:0000313" key="1">
    <source>
        <dbReference type="EMBL" id="OWO94517.1"/>
    </source>
</evidence>
<dbReference type="RefSeq" id="WP_088393910.1">
    <property type="nucleotide sequence ID" value="NZ_MXPU01000007.1"/>
</dbReference>